<name>A0A177TL04_9BASI</name>
<keyword evidence="5 10" id="KW-0256">Endoplasmic reticulum</keyword>
<comment type="subcellular location">
    <subcellularLocation>
        <location evidence="1 10">Endoplasmic reticulum membrane</location>
        <topology evidence="1 10">Multi-pass membrane protein</topology>
    </subcellularLocation>
</comment>
<evidence type="ECO:0000256" key="8">
    <source>
        <dbReference type="ARBA" id="ARBA00044793"/>
    </source>
</evidence>
<feature type="transmembrane region" description="Helical" evidence="10">
    <location>
        <begin position="115"/>
        <end position="135"/>
    </location>
</feature>
<evidence type="ECO:0000256" key="4">
    <source>
        <dbReference type="ARBA" id="ARBA00022692"/>
    </source>
</evidence>
<feature type="transmembrane region" description="Helical" evidence="10">
    <location>
        <begin position="376"/>
        <end position="399"/>
    </location>
</feature>
<feature type="transmembrane region" description="Helical" evidence="10">
    <location>
        <begin position="187"/>
        <end position="205"/>
    </location>
</feature>
<organism evidence="12 13">
    <name type="scientific">Tilletia indica</name>
    <dbReference type="NCBI Taxonomy" id="43049"/>
    <lineage>
        <taxon>Eukaryota</taxon>
        <taxon>Fungi</taxon>
        <taxon>Dikarya</taxon>
        <taxon>Basidiomycota</taxon>
        <taxon>Ustilaginomycotina</taxon>
        <taxon>Exobasidiomycetes</taxon>
        <taxon>Tilletiales</taxon>
        <taxon>Tilletiaceae</taxon>
        <taxon>Tilletia</taxon>
    </lineage>
</organism>
<comment type="pathway">
    <text evidence="2">Protein modification; protein glycosylation.</text>
</comment>
<evidence type="ECO:0000256" key="2">
    <source>
        <dbReference type="ARBA" id="ARBA00004922"/>
    </source>
</evidence>
<feature type="region of interest" description="Disordered" evidence="11">
    <location>
        <begin position="513"/>
        <end position="532"/>
    </location>
</feature>
<keyword evidence="6 10" id="KW-1133">Transmembrane helix</keyword>
<comment type="caution">
    <text evidence="12">The sequence shown here is derived from an EMBL/GenBank/DDBJ whole genome shotgun (WGS) entry which is preliminary data.</text>
</comment>
<dbReference type="GO" id="GO:0005789">
    <property type="term" value="C:endoplasmic reticulum membrane"/>
    <property type="evidence" value="ECO:0007669"/>
    <property type="project" value="UniProtKB-SubCell"/>
</dbReference>
<dbReference type="GO" id="GO:0006488">
    <property type="term" value="P:dolichol-linked oligosaccharide biosynthetic process"/>
    <property type="evidence" value="ECO:0007669"/>
    <property type="project" value="InterPro"/>
</dbReference>
<dbReference type="Proteomes" id="UP000077521">
    <property type="component" value="Unassembled WGS sequence"/>
</dbReference>
<sequence>MVASKHMATAAMAEKKLAERSKGQSDGADDVALAQSASLLIGLQVTTRFLTFALNQLLVRLTDPSVFGAANVQLDLLLSTILFLARDGVRGALIRSGRSESRSPSASLPPGLHNIALLPIPAGLIIASVATFLYTTRFAPDELTKTHHSAFLLSVSLYVLGAVLELVSEPFYNRASVALNVPLRVKAEGTAVLAKGVATLAWMMAPVGTSSDKIGKGLIAFGLGQAAYGAATLAVFLLAHAKSHGLRGIPRALWPVAPAQTSEKGIKPTYFDTATLSLTWVLVKQSLLKHVLTESDKLAVARIGSLTDQGGYALASNYGSLVARMLFQPLEESSRIVFSTQLGNVRQKSPSNHVSSSSPATVPAFSQQALKSSTDLLHALLHFYALLATLLISFAPPLATPGLFLLAGTRWASSTSAPSILGSYAGIYLGVMGFNGILEGFLQATASEAELGTYSGVMIASSAAFVGALAGFSHLFNGGETALVYANSLALALRAAWSWAYVLRFVRTEATRSQESGDDRKDGSSESTARTSTANALRPIAVLPSVPTLATFTLAALYLRYDSFDSWRSSQATLPPAQLRNVLPFLAKGATCGVVCLTSIAIFERQRIRSMLSTLRSGKR</sequence>
<evidence type="ECO:0000256" key="3">
    <source>
        <dbReference type="ARBA" id="ARBA00010288"/>
    </source>
</evidence>
<dbReference type="EMBL" id="LWDF02000356">
    <property type="protein sequence ID" value="KAE8250008.1"/>
    <property type="molecule type" value="Genomic_DNA"/>
</dbReference>
<keyword evidence="4 10" id="KW-0812">Transmembrane</keyword>
<reference evidence="12" key="2">
    <citation type="journal article" date="2019" name="IMA Fungus">
        <title>Genome sequencing and comparison of five Tilletia species to identify candidate genes for the detection of regulated species infecting wheat.</title>
        <authorList>
            <person name="Nguyen H.D.T."/>
            <person name="Sultana T."/>
            <person name="Kesanakurti P."/>
            <person name="Hambleton S."/>
        </authorList>
    </citation>
    <scope>NUCLEOTIDE SEQUENCE</scope>
    <source>
        <strain evidence="12">DAOMC 236416</strain>
    </source>
</reference>
<dbReference type="AlphaFoldDB" id="A0A177TL04"/>
<evidence type="ECO:0000313" key="12">
    <source>
        <dbReference type="EMBL" id="KAE8250008.1"/>
    </source>
</evidence>
<feature type="transmembrane region" description="Helical" evidence="10">
    <location>
        <begin position="540"/>
        <end position="561"/>
    </location>
</feature>
<evidence type="ECO:0000313" key="13">
    <source>
        <dbReference type="Proteomes" id="UP000077521"/>
    </source>
</evidence>
<accession>A0A177TL04</accession>
<dbReference type="PANTHER" id="PTHR13117">
    <property type="entry name" value="ENDOPLASMIC RETICULUM MULTISPAN TRANSMEMBRANE PROTEIN-RELATED"/>
    <property type="match status" value="1"/>
</dbReference>
<feature type="transmembrane region" description="Helical" evidence="10">
    <location>
        <begin position="147"/>
        <end position="167"/>
    </location>
</feature>
<evidence type="ECO:0000256" key="9">
    <source>
        <dbReference type="ARBA" id="ARBA00045912"/>
    </source>
</evidence>
<evidence type="ECO:0000256" key="10">
    <source>
        <dbReference type="RuleBase" id="RU365067"/>
    </source>
</evidence>
<feature type="transmembrane region" description="Helical" evidence="10">
    <location>
        <begin position="454"/>
        <end position="476"/>
    </location>
</feature>
<dbReference type="Pfam" id="PF04506">
    <property type="entry name" value="Rft-1"/>
    <property type="match status" value="1"/>
</dbReference>
<evidence type="ECO:0000256" key="5">
    <source>
        <dbReference type="ARBA" id="ARBA00022824"/>
    </source>
</evidence>
<reference evidence="12" key="1">
    <citation type="submission" date="2016-04" db="EMBL/GenBank/DDBJ databases">
        <authorList>
            <person name="Nguyen H.D."/>
            <person name="Samba Siva P."/>
            <person name="Cullis J."/>
            <person name="Levesque C.A."/>
            <person name="Hambleton S."/>
        </authorList>
    </citation>
    <scope>NUCLEOTIDE SEQUENCE</scope>
    <source>
        <strain evidence="12">DAOMC 236416</strain>
    </source>
</reference>
<keyword evidence="10" id="KW-0813">Transport</keyword>
<protein>
    <recommendedName>
        <fullName evidence="8 10">Man(5)GlcNAc(2)-PP-dolichol translocation protein RFT1</fullName>
    </recommendedName>
</protein>
<comment type="similarity">
    <text evidence="3 10">Belongs to the RFT1 family.</text>
</comment>
<feature type="transmembrane region" description="Helical" evidence="10">
    <location>
        <begin position="581"/>
        <end position="603"/>
    </location>
</feature>
<dbReference type="GO" id="GO:0034203">
    <property type="term" value="P:glycolipid translocation"/>
    <property type="evidence" value="ECO:0007669"/>
    <property type="project" value="TreeGrafter"/>
</dbReference>
<evidence type="ECO:0000256" key="6">
    <source>
        <dbReference type="ARBA" id="ARBA00022989"/>
    </source>
</evidence>
<feature type="transmembrane region" description="Helical" evidence="10">
    <location>
        <begin position="217"/>
        <end position="239"/>
    </location>
</feature>
<feature type="compositionally biased region" description="Basic and acidic residues" evidence="11">
    <location>
        <begin position="513"/>
        <end position="524"/>
    </location>
</feature>
<proteinExistence type="inferred from homology"/>
<evidence type="ECO:0000256" key="1">
    <source>
        <dbReference type="ARBA" id="ARBA00004477"/>
    </source>
</evidence>
<dbReference type="InterPro" id="IPR007594">
    <property type="entry name" value="RFT1"/>
</dbReference>
<dbReference type="PANTHER" id="PTHR13117:SF5">
    <property type="entry name" value="PROTEIN RFT1 HOMOLOG"/>
    <property type="match status" value="1"/>
</dbReference>
<feature type="transmembrane region" description="Helical" evidence="10">
    <location>
        <begin position="482"/>
        <end position="503"/>
    </location>
</feature>
<feature type="transmembrane region" description="Helical" evidence="10">
    <location>
        <begin position="419"/>
        <end position="442"/>
    </location>
</feature>
<comment type="function">
    <text evidence="9 10">Intramembrane glycolipid transporter that operates in the biosynthetic pathway of dolichol-linked oligosaccharides, the glycan precursors employed in protein asparagine (N)-glycosylation. The sequential addition of sugars to dolichol pyrophosphate produces dolichol-linked oligosaccharides containing fourteen sugars, including two GlcNAcs, nine mannoses and three glucoses. Once assembled, the oligosaccharide is transferred from the lipid to nascent proteins by oligosaccharyltransferases. The assembly of dolichol-linked oligosaccharides begins on the cytosolic side of the endoplasmic reticulum membrane and finishes in its lumen. RFT1 could mediate the translocation of the cytosolically oriented intermediate DolPP-GlcNAc2Man5, produced by ALG11, into the ER lumen where dolichol-linked oligosaccharides assembly continues. However, the intramembrane lipid transporter activity could not be confirmed in vitro.</text>
</comment>
<keyword evidence="13" id="KW-1185">Reference proteome</keyword>
<evidence type="ECO:0000256" key="7">
    <source>
        <dbReference type="ARBA" id="ARBA00023136"/>
    </source>
</evidence>
<evidence type="ECO:0000256" key="11">
    <source>
        <dbReference type="SAM" id="MobiDB-lite"/>
    </source>
</evidence>
<gene>
    <name evidence="12" type="ORF">A4X13_0g4983</name>
</gene>
<keyword evidence="7 10" id="KW-0472">Membrane</keyword>